<comment type="caution">
    <text evidence="9">The sequence shown here is derived from an EMBL/GenBank/DDBJ whole genome shotgun (WGS) entry which is preliminary data.</text>
</comment>
<organism evidence="9 10">
    <name type="scientific">Sulfuriferula multivorans</name>
    <dbReference type="NCBI Taxonomy" id="1559896"/>
    <lineage>
        <taxon>Bacteria</taxon>
        <taxon>Pseudomonadati</taxon>
        <taxon>Pseudomonadota</taxon>
        <taxon>Betaproteobacteria</taxon>
        <taxon>Nitrosomonadales</taxon>
        <taxon>Sulfuricellaceae</taxon>
        <taxon>Sulfuriferula</taxon>
    </lineage>
</organism>
<gene>
    <name evidence="8" type="primary">atpH</name>
    <name evidence="9" type="ORF">GZ085_06690</name>
</gene>
<evidence type="ECO:0000313" key="10">
    <source>
        <dbReference type="Proteomes" id="UP000483432"/>
    </source>
</evidence>
<keyword evidence="8" id="KW-1003">Cell membrane</keyword>
<evidence type="ECO:0000256" key="7">
    <source>
        <dbReference type="ARBA" id="ARBA00023310"/>
    </source>
</evidence>
<accession>A0A7C9JWS1</accession>
<dbReference type="PANTHER" id="PTHR11910">
    <property type="entry name" value="ATP SYNTHASE DELTA CHAIN"/>
    <property type="match status" value="1"/>
</dbReference>
<keyword evidence="3 8" id="KW-0375">Hydrogen ion transport</keyword>
<dbReference type="Gene3D" id="1.10.520.20">
    <property type="entry name" value="N-terminal domain of the delta subunit of the F1F0-ATP synthase"/>
    <property type="match status" value="1"/>
</dbReference>
<dbReference type="PRINTS" id="PR00125">
    <property type="entry name" value="ATPASEDELTA"/>
</dbReference>
<keyword evidence="4 8" id="KW-0406">Ion transport</keyword>
<dbReference type="GO" id="GO:0046933">
    <property type="term" value="F:proton-transporting ATP synthase activity, rotational mechanism"/>
    <property type="evidence" value="ECO:0007669"/>
    <property type="project" value="UniProtKB-UniRule"/>
</dbReference>
<evidence type="ECO:0000256" key="6">
    <source>
        <dbReference type="ARBA" id="ARBA00023196"/>
    </source>
</evidence>
<keyword evidence="7 8" id="KW-0066">ATP synthesis</keyword>
<dbReference type="NCBIfam" id="NF004402">
    <property type="entry name" value="PRK05758.2-2"/>
    <property type="match status" value="1"/>
</dbReference>
<keyword evidence="6 8" id="KW-0139">CF(1)</keyword>
<proteinExistence type="inferred from homology"/>
<dbReference type="GO" id="GO:0045259">
    <property type="term" value="C:proton-transporting ATP synthase complex"/>
    <property type="evidence" value="ECO:0007669"/>
    <property type="project" value="UniProtKB-KW"/>
</dbReference>
<comment type="similarity">
    <text evidence="8">Belongs to the ATPase delta chain family.</text>
</comment>
<dbReference type="EMBL" id="JAAFGW010000078">
    <property type="protein sequence ID" value="NDP48073.1"/>
    <property type="molecule type" value="Genomic_DNA"/>
</dbReference>
<dbReference type="Pfam" id="PF00213">
    <property type="entry name" value="OSCP"/>
    <property type="match status" value="1"/>
</dbReference>
<keyword evidence="5 8" id="KW-0472">Membrane</keyword>
<comment type="function">
    <text evidence="8">This protein is part of the stalk that links CF(0) to CF(1). It either transmits conformational changes from CF(0) to CF(1) or is implicated in proton conduction.</text>
</comment>
<evidence type="ECO:0000256" key="5">
    <source>
        <dbReference type="ARBA" id="ARBA00023136"/>
    </source>
</evidence>
<comment type="function">
    <text evidence="8">F(1)F(0) ATP synthase produces ATP from ADP in the presence of a proton or sodium gradient. F-type ATPases consist of two structural domains, F(1) containing the extramembraneous catalytic core and F(0) containing the membrane proton channel, linked together by a central stalk and a peripheral stalk. During catalysis, ATP synthesis in the catalytic domain of F(1) is coupled via a rotary mechanism of the central stalk subunits to proton translocation.</text>
</comment>
<evidence type="ECO:0000256" key="1">
    <source>
        <dbReference type="ARBA" id="ARBA00004370"/>
    </source>
</evidence>
<dbReference type="Proteomes" id="UP000483432">
    <property type="component" value="Unassembled WGS sequence"/>
</dbReference>
<keyword evidence="2 8" id="KW-0813">Transport</keyword>
<name>A0A7C9JWS1_9PROT</name>
<dbReference type="SUPFAM" id="SSF47928">
    <property type="entry name" value="N-terminal domain of the delta subunit of the F1F0-ATP synthase"/>
    <property type="match status" value="1"/>
</dbReference>
<dbReference type="HAMAP" id="MF_01416">
    <property type="entry name" value="ATP_synth_delta_bact"/>
    <property type="match status" value="1"/>
</dbReference>
<evidence type="ECO:0000313" key="9">
    <source>
        <dbReference type="EMBL" id="NDP48073.1"/>
    </source>
</evidence>
<evidence type="ECO:0000256" key="4">
    <source>
        <dbReference type="ARBA" id="ARBA00023065"/>
    </source>
</evidence>
<evidence type="ECO:0000256" key="8">
    <source>
        <dbReference type="HAMAP-Rule" id="MF_01416"/>
    </source>
</evidence>
<comment type="subcellular location">
    <subcellularLocation>
        <location evidence="8">Cell membrane</location>
        <topology evidence="8">Peripheral membrane protein</topology>
    </subcellularLocation>
    <subcellularLocation>
        <location evidence="1">Membrane</location>
    </subcellularLocation>
</comment>
<sequence>MSELSTLARPYADAVFRMAQGENDLAGWSSRVASLAMIVSDAQVARLIADPAVSSDRVAGLVIDVAGTSLGERGANFVKVLAENGRLTVLPEIGVQFESLKANAESTVEATITSAQELTQAQLDELVAGLKARFNRAVTVQVAVDAELIGGAVIAIGDQVIDGSVKGRLQRMSFALQG</sequence>
<dbReference type="NCBIfam" id="TIGR01145">
    <property type="entry name" value="ATP_synt_delta"/>
    <property type="match status" value="1"/>
</dbReference>
<evidence type="ECO:0000256" key="2">
    <source>
        <dbReference type="ARBA" id="ARBA00022448"/>
    </source>
</evidence>
<reference evidence="9 10" key="1">
    <citation type="submission" date="2019-09" db="EMBL/GenBank/DDBJ databases">
        <title>H2 Metabolism Revealed by Metagenomic Analysis in Subglacial Sediment of East Antarctica.</title>
        <authorList>
            <person name="Yang Z."/>
            <person name="Zhang Y."/>
            <person name="Lv Y."/>
            <person name="Yan W."/>
            <person name="Xiao X."/>
            <person name="Sun B."/>
            <person name="Ma H."/>
        </authorList>
    </citation>
    <scope>NUCLEOTIDE SEQUENCE [LARGE SCALE GENOMIC DNA]</scope>
    <source>
        <strain evidence="9">Bin2_2</strain>
    </source>
</reference>
<evidence type="ECO:0000256" key="3">
    <source>
        <dbReference type="ARBA" id="ARBA00022781"/>
    </source>
</evidence>
<dbReference type="AlphaFoldDB" id="A0A7C9JWS1"/>
<dbReference type="InterPro" id="IPR026015">
    <property type="entry name" value="ATP_synth_OSCP/delta_N_sf"/>
</dbReference>
<dbReference type="GO" id="GO:0005886">
    <property type="term" value="C:plasma membrane"/>
    <property type="evidence" value="ECO:0007669"/>
    <property type="project" value="UniProtKB-SubCell"/>
</dbReference>
<dbReference type="InterPro" id="IPR000711">
    <property type="entry name" value="ATPase_OSCP/dsu"/>
</dbReference>
<protein>
    <recommendedName>
        <fullName evidence="8">ATP synthase subunit delta</fullName>
    </recommendedName>
    <alternativeName>
        <fullName evidence="8">ATP synthase F(1) sector subunit delta</fullName>
    </alternativeName>
    <alternativeName>
        <fullName evidence="8">F-type ATPase subunit delta</fullName>
        <shortName evidence="8">F-ATPase subunit delta</shortName>
    </alternativeName>
</protein>